<dbReference type="AlphaFoldDB" id="A0A543AV98"/>
<dbReference type="Proteomes" id="UP000317043">
    <property type="component" value="Unassembled WGS sequence"/>
</dbReference>
<comment type="caution">
    <text evidence="1">The sequence shown here is derived from an EMBL/GenBank/DDBJ whole genome shotgun (WGS) entry which is preliminary data.</text>
</comment>
<dbReference type="InParanoid" id="A0A543AV98"/>
<accession>A0A543AV98</accession>
<dbReference type="EMBL" id="VFOW01000001">
    <property type="protein sequence ID" value="TQL76510.1"/>
    <property type="molecule type" value="Genomic_DNA"/>
</dbReference>
<evidence type="ECO:0008006" key="3">
    <source>
        <dbReference type="Google" id="ProtNLM"/>
    </source>
</evidence>
<reference evidence="1 2" key="1">
    <citation type="submission" date="2019-06" db="EMBL/GenBank/DDBJ databases">
        <title>Sequencing the genomes of 1000 actinobacteria strains.</title>
        <authorList>
            <person name="Klenk H.-P."/>
        </authorList>
    </citation>
    <scope>NUCLEOTIDE SEQUENCE [LARGE SCALE GENOMIC DNA]</scope>
    <source>
        <strain evidence="1 2">DSM 45928</strain>
    </source>
</reference>
<gene>
    <name evidence="1" type="ORF">FB566_2042</name>
</gene>
<organism evidence="1 2">
    <name type="scientific">Stackebrandtia endophytica</name>
    <dbReference type="NCBI Taxonomy" id="1496996"/>
    <lineage>
        <taxon>Bacteria</taxon>
        <taxon>Bacillati</taxon>
        <taxon>Actinomycetota</taxon>
        <taxon>Actinomycetes</taxon>
        <taxon>Glycomycetales</taxon>
        <taxon>Glycomycetaceae</taxon>
        <taxon>Stackebrandtia</taxon>
    </lineage>
</organism>
<dbReference type="PROSITE" id="PS51257">
    <property type="entry name" value="PROKAR_LIPOPROTEIN"/>
    <property type="match status" value="1"/>
</dbReference>
<sequence>MRTDSRSVLTGRWRIGVLLVLGLVLVGCEIPRFTFSDPSSPLTRDELIGVWSAEKGDGTIEFLSDGSMTFRDIPGDVWNGGPSHRRVEGHGRWELCASKYPASKLICGDGVPGRVDALRIDIREVAVEGVREIRHGNGYFAITGAIGERVVWFHPDDYYNSDPRTKFTKQ</sequence>
<keyword evidence="2" id="KW-1185">Reference proteome</keyword>
<evidence type="ECO:0000313" key="2">
    <source>
        <dbReference type="Proteomes" id="UP000317043"/>
    </source>
</evidence>
<dbReference type="OrthoDB" id="4198162at2"/>
<evidence type="ECO:0000313" key="1">
    <source>
        <dbReference type="EMBL" id="TQL76510.1"/>
    </source>
</evidence>
<proteinExistence type="predicted"/>
<protein>
    <recommendedName>
        <fullName evidence="3">Lipoprotein</fullName>
    </recommendedName>
</protein>
<name>A0A543AV98_9ACTN</name>
<dbReference type="RefSeq" id="WP_142038041.1">
    <property type="nucleotide sequence ID" value="NZ_JBHTGS010000001.1"/>
</dbReference>